<evidence type="ECO:0000259" key="13">
    <source>
        <dbReference type="Pfam" id="PF16547"/>
    </source>
</evidence>
<feature type="coiled-coil region" evidence="9">
    <location>
        <begin position="1246"/>
        <end position="1284"/>
    </location>
</feature>
<sequence>MSDFLAAHLGANGNDQAASGATSPGAEWRDDDDGDVAARYRPRTYPYYRHLPYDTEDESERQKNLDEIIKHLYISIEAGDFAPGAVHWSRELRSWLSLKFDPPRKTRVKLVKLYYELAMAPGLDPAVAERFASMFMVLTKYISYIPFVLGYSCVTPAGAETPPSVISMELRKHYLRPGRDLTLAWRPLFKELKVFVLPQESGFIHSTTVKKNVRTLTKMCSFAQPFFNPEEITEMFEEFLPYFSTSFAEGAFVVVGLLNLLLPTVPPPLDKPKLQPSYYLPTLFHLWSLVNRSRVFDVNFLDLLSRLARDLLPAKSIPFGEYGIYSKEQSALVFTAILRLLEIPVGQATSPYSSVVDTNIGLAMTLDRDPRKNPVAHHIARWIVMSLSPHSLHEPDSILSNLEGLIQAVETFFHPSNTGNWTKTLSQLVYYLADFFVMRWNRERSGEMEVPEDRRLTPELKRRFVMCLKEVIFMGIYAKSSTAMSFSLSSLQSLAYLEPDLILPGALQRIYPSMQGLVEVHRTTSSLRSLQVLSRIMVRTRGFRNHVTTLLGLALPGIDANDLDKTLHTLSFVQAVAYNIPFRDLTEDEEGGGSGSHLALEWVGSEVERLEREGAEVMIDYNTELSDENEAAILRSSTAGLCEFLISFLGRVFTLLENLPDASRVRSGSPEDHIANTLPAAFTPLLAALSPELYDIALQKITDFVSSHVIHQARDAMAFICNSLCKVNPEKALKQLIPVLIRNIRTEIEENGAASTRNTGSDVLPRDRGLVWNVSILSMCVVHIGDAVLNHKEQLLEIAGFMQKRCKGMPTVHISNFIHHLLLNLTVVYTVDYGLVEPGKRCDIDAWGKVYDPKEITIRWHIPSREEVGFAVELFRSQAENALEALASLTSGSSDIKSDGTGKEWSDEVSRNLVLLRLIISGISVLFDPQRIPGGTLVEKEKRDDDLEMKDVGGEIEDTPGIEVSGADGSDEPMGEAQDDDVKPTYRYPAGYFFDDPEDPLYVIVHDLRDKVGGILHSVHTFLTSSQEDDVPCFNALYTAYRSWFMDVGIERSACVLDRVTRLFAADIHPFKVSGMRKNYPRPLLLRRANVYHLQRLRHNAGPRPQSVMDKTLLLDLAESCVSLYTEIRRHAQSAGESATKVIIGARPLVIPPLLTAFEDSIKSNDFRRMKGAMYSLLFGSLAKTAGRDWRYTPALIKAFIAASTADKPSVQKLATSATYQVMDYGRPLERMVILNDETVRRIAPAEDLLAVIAKKRDQIARKRKRIEAKKHDLALELVELAKKAHWKTASRAATIVVNLGLRFQTVAPTSMLELTTKGTVDAHPGLRGLYSGALVAYFCLIELRATCDHNYRNFLIDRLSLPNKISVPTRSHDPKWTSKFLDAFTKPEAEYYVDHDYPGWLVWGKDFPAYEVNPKEGLQFDEVETSARKTIANLLDREWFKSFFGYLKQEPRDGSPDRFRMASSMLLQFAFELVRDGLTSVTYGQLREETEAVFEDGSDKHQHRATAEILGALVNAYRDSTAENRDMMWAHVFPIVKRIFEEGLTPENSSYWSSFLHLVLQGKDLRRSWPIMEWLTNYRLDMNSNAAFKESSKIQLLQQSIQEAGWHFRLEKPILEDFLKHIDHPYKGEHSLLIKVDKWFLLMYTWAGVREAMGQTLGTIYRSRHHESYKNVRHLMDAQEKASSVGLTPYGPTEEFSETVHSVFKRLEQWRHERTPGQQSPSSYTAGSKTVLLWLDTTLSSHECTQLIPFFPDVFMGEMLHMMDIKEDPELMSLAYHVFRHLPNIPHPFNQDHKFISALIRIGTTSPLWHQRLRVLINMQVIYFRRLFLITAEEKERIFACVSMMLEDPQLEVRIGAATTLSGMVRCSPVRLREGIVQELKKKFTRMLVRNPLPKRSPAGTPTPDYTRIVITRHAAVLGLGALVQAFPYASPPPLWLPEVLATLAVKAAADPGMVGKSVKSALGEFKKTRQDTWHVDVKAFTSDQLEDLEGVLWKSYFA</sequence>
<dbReference type="Gene3D" id="1.10.287.2210">
    <property type="match status" value="1"/>
</dbReference>
<proteinExistence type="inferred from homology"/>
<evidence type="ECO:0000256" key="1">
    <source>
        <dbReference type="ARBA" id="ARBA00004123"/>
    </source>
</evidence>
<feature type="compositionally biased region" description="Polar residues" evidence="10">
    <location>
        <begin position="13"/>
        <end position="22"/>
    </location>
</feature>
<keyword evidence="16" id="KW-1185">Reference proteome</keyword>
<comment type="similarity">
    <text evidence="3">Belongs to the BLM10 family.</text>
</comment>
<dbReference type="InterPro" id="IPR055455">
    <property type="entry name" value="HEAT_PSME4"/>
</dbReference>
<dbReference type="GO" id="GO:0010499">
    <property type="term" value="P:proteasomal ubiquitin-independent protein catabolic process"/>
    <property type="evidence" value="ECO:0007669"/>
    <property type="project" value="TreeGrafter"/>
</dbReference>
<dbReference type="Pfam" id="PF11919">
    <property type="entry name" value="PSME4_C"/>
    <property type="match status" value="1"/>
</dbReference>
<evidence type="ECO:0000256" key="4">
    <source>
        <dbReference type="ARBA" id="ARBA00022490"/>
    </source>
</evidence>
<keyword evidence="7" id="KW-0234">DNA repair</keyword>
<dbReference type="Proteomes" id="UP001412239">
    <property type="component" value="Unassembled WGS sequence"/>
</dbReference>
<dbReference type="EMBL" id="LN891011">
    <property type="protein sequence ID" value="CUS11848.1"/>
    <property type="molecule type" value="Genomic_DNA"/>
</dbReference>
<feature type="region of interest" description="Disordered" evidence="10">
    <location>
        <begin position="952"/>
        <end position="981"/>
    </location>
</feature>
<feature type="domain" description="Proteasome activator Blm10 middle HEAT repeats region" evidence="12">
    <location>
        <begin position="402"/>
        <end position="927"/>
    </location>
</feature>
<dbReference type="SUPFAM" id="SSF48371">
    <property type="entry name" value="ARM repeat"/>
    <property type="match status" value="2"/>
</dbReference>
<evidence type="ECO:0000256" key="10">
    <source>
        <dbReference type="SAM" id="MobiDB-lite"/>
    </source>
</evidence>
<feature type="domain" description="Proteasome activator complex subunit 4-like HEAT repeat-like" evidence="14">
    <location>
        <begin position="1392"/>
        <end position="1599"/>
    </location>
</feature>
<dbReference type="Pfam" id="PF16507">
    <property type="entry name" value="HEAT_PSME4_mid"/>
    <property type="match status" value="1"/>
</dbReference>
<feature type="domain" description="Proteasome activator Blm10 N-terminal" evidence="13">
    <location>
        <begin position="16"/>
        <end position="84"/>
    </location>
</feature>
<gene>
    <name evidence="15" type="ORF">GSTUAT00004105001</name>
</gene>
<accession>A0A292PYZ5</accession>
<dbReference type="InterPro" id="IPR016024">
    <property type="entry name" value="ARM-type_fold"/>
</dbReference>
<feature type="domain" description="Proteasome activator complex subunit 4 C-terminal" evidence="11">
    <location>
        <begin position="1912"/>
        <end position="2000"/>
    </location>
</feature>
<dbReference type="Pfam" id="PF23096">
    <property type="entry name" value="HEAT_PSME4"/>
    <property type="match status" value="1"/>
</dbReference>
<dbReference type="GO" id="GO:0016504">
    <property type="term" value="F:peptidase activator activity"/>
    <property type="evidence" value="ECO:0007669"/>
    <property type="project" value="InterPro"/>
</dbReference>
<reference evidence="15" key="1">
    <citation type="submission" date="2015-10" db="EMBL/GenBank/DDBJ databases">
        <authorList>
            <person name="Regsiter A."/>
            <person name="william w."/>
        </authorList>
    </citation>
    <scope>NUCLEOTIDE SEQUENCE</scope>
    <source>
        <strain evidence="15">Montdore</strain>
    </source>
</reference>
<evidence type="ECO:0000259" key="12">
    <source>
        <dbReference type="Pfam" id="PF16507"/>
    </source>
</evidence>
<dbReference type="PANTHER" id="PTHR32170">
    <property type="entry name" value="PROTEASOME ACTIVATOR COMPLEX SUBUNIT 4"/>
    <property type="match status" value="1"/>
</dbReference>
<dbReference type="GO" id="GO:0005829">
    <property type="term" value="C:cytosol"/>
    <property type="evidence" value="ECO:0007669"/>
    <property type="project" value="TreeGrafter"/>
</dbReference>
<evidence type="ECO:0000313" key="15">
    <source>
        <dbReference type="EMBL" id="CUS11848.1"/>
    </source>
</evidence>
<dbReference type="InterPro" id="IPR032430">
    <property type="entry name" value="Blm10_mid"/>
</dbReference>
<dbReference type="InterPro" id="IPR035309">
    <property type="entry name" value="PSME4"/>
</dbReference>
<protein>
    <recommendedName>
        <fullName evidence="17">Proteasome activator subunit 4</fullName>
    </recommendedName>
</protein>
<keyword evidence="6" id="KW-0227">DNA damage</keyword>
<name>A0A292PYZ5_9PEZI</name>
<evidence type="ECO:0000256" key="3">
    <source>
        <dbReference type="ARBA" id="ARBA00005739"/>
    </source>
</evidence>
<keyword evidence="5" id="KW-0677">Repeat</keyword>
<evidence type="ECO:0000313" key="16">
    <source>
        <dbReference type="Proteomes" id="UP001412239"/>
    </source>
</evidence>
<evidence type="ECO:0000256" key="9">
    <source>
        <dbReference type="SAM" id="Coils"/>
    </source>
</evidence>
<dbReference type="InterPro" id="IPR021843">
    <property type="entry name" value="PSME4_C"/>
</dbReference>
<evidence type="ECO:0000259" key="14">
    <source>
        <dbReference type="Pfam" id="PF23096"/>
    </source>
</evidence>
<dbReference type="GO" id="GO:0006281">
    <property type="term" value="P:DNA repair"/>
    <property type="evidence" value="ECO:0007669"/>
    <property type="project" value="UniProtKB-KW"/>
</dbReference>
<organism evidence="15 16">
    <name type="scientific">Tuber aestivum</name>
    <name type="common">summer truffle</name>
    <dbReference type="NCBI Taxonomy" id="59557"/>
    <lineage>
        <taxon>Eukaryota</taxon>
        <taxon>Fungi</taxon>
        <taxon>Dikarya</taxon>
        <taxon>Ascomycota</taxon>
        <taxon>Pezizomycotina</taxon>
        <taxon>Pezizomycetes</taxon>
        <taxon>Pezizales</taxon>
        <taxon>Tuberaceae</taxon>
        <taxon>Tuber</taxon>
    </lineage>
</organism>
<feature type="region of interest" description="Disordered" evidence="10">
    <location>
        <begin position="9"/>
        <end position="34"/>
    </location>
</feature>
<evidence type="ECO:0000256" key="8">
    <source>
        <dbReference type="ARBA" id="ARBA00023242"/>
    </source>
</evidence>
<evidence type="ECO:0000256" key="6">
    <source>
        <dbReference type="ARBA" id="ARBA00022763"/>
    </source>
</evidence>
<comment type="subcellular location">
    <subcellularLocation>
        <location evidence="2">Cytoplasm</location>
    </subcellularLocation>
    <subcellularLocation>
        <location evidence="1">Nucleus</location>
    </subcellularLocation>
</comment>
<evidence type="ECO:0000256" key="7">
    <source>
        <dbReference type="ARBA" id="ARBA00023204"/>
    </source>
</evidence>
<evidence type="ECO:0000256" key="2">
    <source>
        <dbReference type="ARBA" id="ARBA00004496"/>
    </source>
</evidence>
<dbReference type="GO" id="GO:0005634">
    <property type="term" value="C:nucleus"/>
    <property type="evidence" value="ECO:0007669"/>
    <property type="project" value="UniProtKB-SubCell"/>
</dbReference>
<keyword evidence="8" id="KW-0539">Nucleus</keyword>
<evidence type="ECO:0000259" key="11">
    <source>
        <dbReference type="Pfam" id="PF11919"/>
    </source>
</evidence>
<keyword evidence="4" id="KW-0963">Cytoplasm</keyword>
<dbReference type="PANTHER" id="PTHR32170:SF3">
    <property type="entry name" value="PROTEASOME ACTIVATOR COMPLEX SUBUNIT 4"/>
    <property type="match status" value="1"/>
</dbReference>
<dbReference type="GO" id="GO:0070628">
    <property type="term" value="F:proteasome binding"/>
    <property type="evidence" value="ECO:0007669"/>
    <property type="project" value="InterPro"/>
</dbReference>
<dbReference type="InterPro" id="IPR032372">
    <property type="entry name" value="Blm10_N"/>
</dbReference>
<evidence type="ECO:0008006" key="17">
    <source>
        <dbReference type="Google" id="ProtNLM"/>
    </source>
</evidence>
<evidence type="ECO:0000256" key="5">
    <source>
        <dbReference type="ARBA" id="ARBA00022737"/>
    </source>
</evidence>
<keyword evidence="9" id="KW-0175">Coiled coil</keyword>
<dbReference type="Pfam" id="PF16547">
    <property type="entry name" value="BLM10_N"/>
    <property type="match status" value="1"/>
</dbReference>
<feature type="compositionally biased region" description="Acidic residues" evidence="10">
    <location>
        <begin position="969"/>
        <end position="979"/>
    </location>
</feature>